<name>R3WX40_9ENTE</name>
<comment type="caution">
    <text evidence="2">The sequence shown here is derived from an EMBL/GenBank/DDBJ whole genome shotgun (WGS) entry which is preliminary data.</text>
</comment>
<feature type="transmembrane region" description="Helical" evidence="1">
    <location>
        <begin position="12"/>
        <end position="30"/>
    </location>
</feature>
<dbReference type="RefSeq" id="WP_010771445.1">
    <property type="nucleotide sequence ID" value="NZ_KB946333.1"/>
</dbReference>
<evidence type="ECO:0000313" key="3">
    <source>
        <dbReference type="Proteomes" id="UP000013840"/>
    </source>
</evidence>
<dbReference type="Proteomes" id="UP000013840">
    <property type="component" value="Unassembled WGS sequence"/>
</dbReference>
<gene>
    <name evidence="2" type="ORF">UC7_01307</name>
</gene>
<proteinExistence type="predicted"/>
<keyword evidence="1" id="KW-0472">Membrane</keyword>
<evidence type="ECO:0000256" key="1">
    <source>
        <dbReference type="SAM" id="Phobius"/>
    </source>
</evidence>
<keyword evidence="1" id="KW-0812">Transmembrane</keyword>
<evidence type="ECO:0000313" key="2">
    <source>
        <dbReference type="EMBL" id="EOL46340.1"/>
    </source>
</evidence>
<dbReference type="EMBL" id="AJAU01000016">
    <property type="protein sequence ID" value="EOL46340.1"/>
    <property type="molecule type" value="Genomic_DNA"/>
</dbReference>
<dbReference type="PATRIC" id="fig|1158612.3.peg.1294"/>
<reference evidence="2 3" key="1">
    <citation type="submission" date="2013-02" db="EMBL/GenBank/DDBJ databases">
        <title>The Genome Sequence of Enterococcus caccae BAA-1240.</title>
        <authorList>
            <consortium name="The Broad Institute Genome Sequencing Platform"/>
            <consortium name="The Broad Institute Genome Sequencing Center for Infectious Disease"/>
            <person name="Earl A.M."/>
            <person name="Gilmore M.S."/>
            <person name="Lebreton F."/>
            <person name="Walker B."/>
            <person name="Young S.K."/>
            <person name="Zeng Q."/>
            <person name="Gargeya S."/>
            <person name="Fitzgerald M."/>
            <person name="Haas B."/>
            <person name="Abouelleil A."/>
            <person name="Alvarado L."/>
            <person name="Arachchi H.M."/>
            <person name="Berlin A.M."/>
            <person name="Chapman S.B."/>
            <person name="Dewar J."/>
            <person name="Goldberg J."/>
            <person name="Griggs A."/>
            <person name="Gujja S."/>
            <person name="Hansen M."/>
            <person name="Howarth C."/>
            <person name="Imamovic A."/>
            <person name="Larimer J."/>
            <person name="McCowan C."/>
            <person name="Murphy C."/>
            <person name="Neiman D."/>
            <person name="Pearson M."/>
            <person name="Priest M."/>
            <person name="Roberts A."/>
            <person name="Saif S."/>
            <person name="Shea T."/>
            <person name="Sisk P."/>
            <person name="Sykes S."/>
            <person name="Wortman J."/>
            <person name="Nusbaum C."/>
            <person name="Birren B."/>
        </authorList>
    </citation>
    <scope>NUCLEOTIDE SEQUENCE [LARGE SCALE GENOMIC DNA]</scope>
    <source>
        <strain evidence="2 3">ATCC BAA-1240</strain>
    </source>
</reference>
<feature type="transmembrane region" description="Helical" evidence="1">
    <location>
        <begin position="36"/>
        <end position="54"/>
    </location>
</feature>
<keyword evidence="3" id="KW-1185">Reference proteome</keyword>
<keyword evidence="1" id="KW-1133">Transmembrane helix</keyword>
<dbReference type="AlphaFoldDB" id="R3WX40"/>
<sequence length="87" mass="10858">MKNFIRTLAQRHLLTYSAFFALYLYLSYSLERTPSALMYFIFAYIFLFILKSTYEQKREARITGKKKQIHFYLFRPLWNQRKWTMFF</sequence>
<protein>
    <submittedName>
        <fullName evidence="2">Uncharacterized protein</fullName>
    </submittedName>
</protein>
<accession>R3WX40</accession>
<organism evidence="2 3">
    <name type="scientific">Enterococcus caccae ATCC BAA-1240</name>
    <dbReference type="NCBI Taxonomy" id="1158612"/>
    <lineage>
        <taxon>Bacteria</taxon>
        <taxon>Bacillati</taxon>
        <taxon>Bacillota</taxon>
        <taxon>Bacilli</taxon>
        <taxon>Lactobacillales</taxon>
        <taxon>Enterococcaceae</taxon>
        <taxon>Enterococcus</taxon>
    </lineage>
</organism>